<evidence type="ECO:0000313" key="11">
    <source>
        <dbReference type="EMBL" id="EFJ18972.1"/>
    </source>
</evidence>
<dbReference type="GO" id="GO:0003677">
    <property type="term" value="F:DNA binding"/>
    <property type="evidence" value="ECO:0007669"/>
    <property type="project" value="UniProtKB-KW"/>
</dbReference>
<proteinExistence type="inferred from homology"/>
<feature type="domain" description="BZIP" evidence="9">
    <location>
        <begin position="3"/>
        <end position="56"/>
    </location>
</feature>
<keyword evidence="6" id="KW-0804">Transcription</keyword>
<dbReference type="Proteomes" id="UP000001514">
    <property type="component" value="Unassembled WGS sequence"/>
</dbReference>
<protein>
    <recommendedName>
        <fullName evidence="9">BZIP domain-containing protein</fullName>
    </recommendedName>
</protein>
<comment type="similarity">
    <text evidence="3">Belongs to the bZIP family.</text>
</comment>
<dbReference type="EMBL" id="GL377608">
    <property type="protein sequence ID" value="EFJ18972.1"/>
    <property type="molecule type" value="Genomic_DNA"/>
</dbReference>
<gene>
    <name evidence="11" type="ORF">SELMODRAFT_73198</name>
    <name evidence="10" type="ORF">SELMODRAFT_73199</name>
</gene>
<dbReference type="Gene3D" id="1.20.5.170">
    <property type="match status" value="1"/>
</dbReference>
<dbReference type="Gramene" id="EFJ06284">
    <property type="protein sequence ID" value="EFJ06284"/>
    <property type="gene ID" value="SELMODRAFT_73199"/>
</dbReference>
<evidence type="ECO:0000313" key="10">
    <source>
        <dbReference type="EMBL" id="EFJ06284.1"/>
    </source>
</evidence>
<keyword evidence="7" id="KW-0539">Nucleus</keyword>
<dbReference type="SMART" id="SM00338">
    <property type="entry name" value="BRLZ"/>
    <property type="match status" value="1"/>
</dbReference>
<dbReference type="PROSITE" id="PS50217">
    <property type="entry name" value="BZIP"/>
    <property type="match status" value="1"/>
</dbReference>
<name>D8S9J8_SELML</name>
<dbReference type="KEGG" id="smo:SELMODRAFT_73199"/>
<evidence type="ECO:0000256" key="3">
    <source>
        <dbReference type="ARBA" id="ARBA00007163"/>
    </source>
</evidence>
<dbReference type="Gramene" id="EFJ18972">
    <property type="protein sequence ID" value="EFJ18972"/>
    <property type="gene ID" value="SELMODRAFT_73198"/>
</dbReference>
<evidence type="ECO:0000256" key="1">
    <source>
        <dbReference type="ARBA" id="ARBA00004123"/>
    </source>
</evidence>
<sequence length="56" mass="6516">DEEVKRKARLMRNRESAQLSRQRKKAYVDDLEERVRTLNATVAELNNTVSLISAEN</sequence>
<evidence type="ECO:0000256" key="7">
    <source>
        <dbReference type="ARBA" id="ARBA00023242"/>
    </source>
</evidence>
<dbReference type="CDD" id="cd14704">
    <property type="entry name" value="bZIP_HY5-like"/>
    <property type="match status" value="1"/>
</dbReference>
<evidence type="ECO:0000256" key="4">
    <source>
        <dbReference type="ARBA" id="ARBA00023015"/>
    </source>
</evidence>
<dbReference type="GO" id="GO:0005634">
    <property type="term" value="C:nucleus"/>
    <property type="evidence" value="ECO:0007669"/>
    <property type="project" value="UniProtKB-SubCell"/>
</dbReference>
<reference evidence="11 12" key="1">
    <citation type="journal article" date="2011" name="Science">
        <title>The Selaginella genome identifies genetic changes associated with the evolution of vascular plants.</title>
        <authorList>
            <person name="Banks J.A."/>
            <person name="Nishiyama T."/>
            <person name="Hasebe M."/>
            <person name="Bowman J.L."/>
            <person name="Gribskov M."/>
            <person name="dePamphilis C."/>
            <person name="Albert V.A."/>
            <person name="Aono N."/>
            <person name="Aoyama T."/>
            <person name="Ambrose B.A."/>
            <person name="Ashton N.W."/>
            <person name="Axtell M.J."/>
            <person name="Barker E."/>
            <person name="Barker M.S."/>
            <person name="Bennetzen J.L."/>
            <person name="Bonawitz N.D."/>
            <person name="Chapple C."/>
            <person name="Cheng C."/>
            <person name="Correa L.G."/>
            <person name="Dacre M."/>
            <person name="DeBarry J."/>
            <person name="Dreyer I."/>
            <person name="Elias M."/>
            <person name="Engstrom E.M."/>
            <person name="Estelle M."/>
            <person name="Feng L."/>
            <person name="Finet C."/>
            <person name="Floyd S.K."/>
            <person name="Frommer W.B."/>
            <person name="Fujita T."/>
            <person name="Gramzow L."/>
            <person name="Gutensohn M."/>
            <person name="Harholt J."/>
            <person name="Hattori M."/>
            <person name="Heyl A."/>
            <person name="Hirai T."/>
            <person name="Hiwatashi Y."/>
            <person name="Ishikawa M."/>
            <person name="Iwata M."/>
            <person name="Karol K.G."/>
            <person name="Koehler B."/>
            <person name="Kolukisaoglu U."/>
            <person name="Kubo M."/>
            <person name="Kurata T."/>
            <person name="Lalonde S."/>
            <person name="Li K."/>
            <person name="Li Y."/>
            <person name="Litt A."/>
            <person name="Lyons E."/>
            <person name="Manning G."/>
            <person name="Maruyama T."/>
            <person name="Michael T.P."/>
            <person name="Mikami K."/>
            <person name="Miyazaki S."/>
            <person name="Morinaga S."/>
            <person name="Murata T."/>
            <person name="Mueller-Roeber B."/>
            <person name="Nelson D.R."/>
            <person name="Obara M."/>
            <person name="Oguri Y."/>
            <person name="Olmstead R.G."/>
            <person name="Onodera N."/>
            <person name="Petersen B.L."/>
            <person name="Pils B."/>
            <person name="Prigge M."/>
            <person name="Rensing S.A."/>
            <person name="Riano-Pachon D.M."/>
            <person name="Roberts A.W."/>
            <person name="Sato Y."/>
            <person name="Scheller H.V."/>
            <person name="Schulz B."/>
            <person name="Schulz C."/>
            <person name="Shakirov E.V."/>
            <person name="Shibagaki N."/>
            <person name="Shinohara N."/>
            <person name="Shippen D.E."/>
            <person name="Soerensen I."/>
            <person name="Sotooka R."/>
            <person name="Sugimoto N."/>
            <person name="Sugita M."/>
            <person name="Sumikawa N."/>
            <person name="Tanurdzic M."/>
            <person name="Theissen G."/>
            <person name="Ulvskov P."/>
            <person name="Wakazuki S."/>
            <person name="Weng J.K."/>
            <person name="Willats W.W."/>
            <person name="Wipf D."/>
            <person name="Wolf P.G."/>
            <person name="Yang L."/>
            <person name="Zimmer A.D."/>
            <person name="Zhu Q."/>
            <person name="Mitros T."/>
            <person name="Hellsten U."/>
            <person name="Loque D."/>
            <person name="Otillar R."/>
            <person name="Salamov A."/>
            <person name="Schmutz J."/>
            <person name="Shapiro H."/>
            <person name="Lindquist E."/>
            <person name="Lucas S."/>
            <person name="Rokhsar D."/>
            <person name="Grigoriev I.V."/>
        </authorList>
    </citation>
    <scope>NUCLEOTIDE SEQUENCE [LARGE SCALE GENOMIC DNA]</scope>
</reference>
<evidence type="ECO:0000259" key="9">
    <source>
        <dbReference type="PROSITE" id="PS50217"/>
    </source>
</evidence>
<keyword evidence="5" id="KW-0238">DNA-binding</keyword>
<dbReference type="SUPFAM" id="SSF57959">
    <property type="entry name" value="Leucine zipper domain"/>
    <property type="match status" value="1"/>
</dbReference>
<comment type="subcellular location">
    <subcellularLocation>
        <location evidence="2">Endoplasmic reticulum membrane</location>
        <topology evidence="2">Single-pass membrane protein</topology>
    </subcellularLocation>
    <subcellularLocation>
        <location evidence="1">Nucleus</location>
    </subcellularLocation>
</comment>
<dbReference type="AlphaFoldDB" id="D8S9J8"/>
<feature type="compositionally biased region" description="Basic residues" evidence="8">
    <location>
        <begin position="1"/>
        <end position="11"/>
    </location>
</feature>
<dbReference type="Pfam" id="PF00170">
    <property type="entry name" value="bZIP_1"/>
    <property type="match status" value="1"/>
</dbReference>
<dbReference type="PANTHER" id="PTHR47416">
    <property type="entry name" value="BASIC-LEUCINE ZIPPER TRANSCRIPTION FACTOR F-RELATED"/>
    <property type="match status" value="1"/>
</dbReference>
<dbReference type="eggNOG" id="ENOG502QQUV">
    <property type="taxonomic scope" value="Eukaryota"/>
</dbReference>
<dbReference type="GO" id="GO:0005789">
    <property type="term" value="C:endoplasmic reticulum membrane"/>
    <property type="evidence" value="ECO:0007669"/>
    <property type="project" value="UniProtKB-SubCell"/>
</dbReference>
<dbReference type="HOGENOM" id="CLU_3020542_0_0_1"/>
<dbReference type="GO" id="GO:0003700">
    <property type="term" value="F:DNA-binding transcription factor activity"/>
    <property type="evidence" value="ECO:0007669"/>
    <property type="project" value="InterPro"/>
</dbReference>
<dbReference type="OMA" id="MDLIQAR"/>
<dbReference type="EMBL" id="GL377704">
    <property type="protein sequence ID" value="EFJ06284.1"/>
    <property type="molecule type" value="Genomic_DNA"/>
</dbReference>
<dbReference type="KEGG" id="smo:SELMODRAFT_73198"/>
<evidence type="ECO:0000256" key="8">
    <source>
        <dbReference type="SAM" id="MobiDB-lite"/>
    </source>
</evidence>
<evidence type="ECO:0000256" key="5">
    <source>
        <dbReference type="ARBA" id="ARBA00023125"/>
    </source>
</evidence>
<dbReference type="InterPro" id="IPR046347">
    <property type="entry name" value="bZIP_sf"/>
</dbReference>
<dbReference type="InParanoid" id="D8S9J8"/>
<organism evidence="12">
    <name type="scientific">Selaginella moellendorffii</name>
    <name type="common">Spikemoss</name>
    <dbReference type="NCBI Taxonomy" id="88036"/>
    <lineage>
        <taxon>Eukaryota</taxon>
        <taxon>Viridiplantae</taxon>
        <taxon>Streptophyta</taxon>
        <taxon>Embryophyta</taxon>
        <taxon>Tracheophyta</taxon>
        <taxon>Lycopodiopsida</taxon>
        <taxon>Selaginellales</taxon>
        <taxon>Selaginellaceae</taxon>
        <taxon>Selaginella</taxon>
    </lineage>
</organism>
<dbReference type="PANTHER" id="PTHR47416:SF3">
    <property type="entry name" value="BZIP TRANSCRIPTION FACTOR 17-RELATED"/>
    <property type="match status" value="1"/>
</dbReference>
<feature type="region of interest" description="Disordered" evidence="8">
    <location>
        <begin position="1"/>
        <end position="23"/>
    </location>
</feature>
<dbReference type="InterPro" id="IPR004827">
    <property type="entry name" value="bZIP"/>
</dbReference>
<evidence type="ECO:0000313" key="12">
    <source>
        <dbReference type="Proteomes" id="UP000001514"/>
    </source>
</evidence>
<keyword evidence="12" id="KW-1185">Reference proteome</keyword>
<evidence type="ECO:0000256" key="2">
    <source>
        <dbReference type="ARBA" id="ARBA00004389"/>
    </source>
</evidence>
<accession>D8S9J8</accession>
<feature type="non-terminal residue" evidence="11">
    <location>
        <position position="56"/>
    </location>
</feature>
<feature type="non-terminal residue" evidence="11">
    <location>
        <position position="1"/>
    </location>
</feature>
<keyword evidence="4" id="KW-0805">Transcription regulation</keyword>
<dbReference type="SMR" id="D8S9J8"/>
<dbReference type="STRING" id="88036.D8S9J8"/>
<evidence type="ECO:0000256" key="6">
    <source>
        <dbReference type="ARBA" id="ARBA00023163"/>
    </source>
</evidence>